<evidence type="ECO:0000313" key="3">
    <source>
        <dbReference type="EMBL" id="KYO49802.1"/>
    </source>
</evidence>
<dbReference type="Proteomes" id="UP000075787">
    <property type="component" value="Unassembled WGS sequence"/>
</dbReference>
<evidence type="ECO:0000256" key="1">
    <source>
        <dbReference type="SAM" id="MobiDB-lite"/>
    </source>
</evidence>
<dbReference type="GeneID" id="97238791"/>
<dbReference type="InterPro" id="IPR012347">
    <property type="entry name" value="Ferritin-like"/>
</dbReference>
<dbReference type="PANTHER" id="PTHR35585:SF1">
    <property type="entry name" value="HHE DOMAIN PROTEIN (AFU_ORTHOLOGUE AFUA_4G00730)"/>
    <property type="match status" value="1"/>
</dbReference>
<dbReference type="AlphaFoldDB" id="A0A162JSP7"/>
<dbReference type="Gene3D" id="1.20.1260.10">
    <property type="match status" value="1"/>
</dbReference>
<dbReference type="OrthoDB" id="5523420at2"/>
<feature type="region of interest" description="Disordered" evidence="1">
    <location>
        <begin position="1"/>
        <end position="28"/>
    </location>
</feature>
<accession>A0A162JSP7</accession>
<dbReference type="Pfam" id="PF01814">
    <property type="entry name" value="Hemerythrin"/>
    <property type="match status" value="1"/>
</dbReference>
<dbReference type="PANTHER" id="PTHR35585">
    <property type="entry name" value="HHE DOMAIN PROTEIN (AFU_ORTHOLOGUE AFUA_4G00730)"/>
    <property type="match status" value="1"/>
</dbReference>
<reference evidence="3 4" key="1">
    <citation type="submission" date="2015-12" db="EMBL/GenBank/DDBJ databases">
        <title>Genome sequence of Tistrella mobilis MCCC 1A02139.</title>
        <authorList>
            <person name="Lu L."/>
            <person name="Lai Q."/>
            <person name="Shao Z."/>
            <person name="Qian P."/>
        </authorList>
    </citation>
    <scope>NUCLEOTIDE SEQUENCE [LARGE SCALE GENOMIC DNA]</scope>
    <source>
        <strain evidence="3 4">MCCC 1A02139</strain>
    </source>
</reference>
<dbReference type="CDD" id="cd12108">
    <property type="entry name" value="Hr-like"/>
    <property type="match status" value="1"/>
</dbReference>
<protein>
    <recommendedName>
        <fullName evidence="2">Hemerythrin-like domain-containing protein</fullName>
    </recommendedName>
</protein>
<dbReference type="Gene3D" id="1.20.120.520">
    <property type="entry name" value="nmb1532 protein domain like"/>
    <property type="match status" value="1"/>
</dbReference>
<organism evidence="3 4">
    <name type="scientific">Tistrella mobilis</name>
    <dbReference type="NCBI Taxonomy" id="171437"/>
    <lineage>
        <taxon>Bacteria</taxon>
        <taxon>Pseudomonadati</taxon>
        <taxon>Pseudomonadota</taxon>
        <taxon>Alphaproteobacteria</taxon>
        <taxon>Geminicoccales</taxon>
        <taxon>Geminicoccaceae</taxon>
        <taxon>Tistrella</taxon>
    </lineage>
</organism>
<dbReference type="InterPro" id="IPR010287">
    <property type="entry name" value="DUF892_YciF-like"/>
</dbReference>
<comment type="caution">
    <text evidence="3">The sequence shown here is derived from an EMBL/GenBank/DDBJ whole genome shotgun (WGS) entry which is preliminary data.</text>
</comment>
<dbReference type="EMBL" id="LPZR01000215">
    <property type="protein sequence ID" value="KYO49802.1"/>
    <property type="molecule type" value="Genomic_DNA"/>
</dbReference>
<dbReference type="SUPFAM" id="SSF47240">
    <property type="entry name" value="Ferritin-like"/>
    <property type="match status" value="1"/>
</dbReference>
<evidence type="ECO:0000259" key="2">
    <source>
        <dbReference type="Pfam" id="PF01814"/>
    </source>
</evidence>
<name>A0A162JSP7_9PROT</name>
<dbReference type="Pfam" id="PF05974">
    <property type="entry name" value="DUF892"/>
    <property type="match status" value="1"/>
</dbReference>
<sequence>MSITVSHVPPAKDCARSPRTGDPVPGDLHLGDPVSLGAALIAGRKVAPDATLLLIQDHREAMAMFDAHDEQTDPVERAAIIRRLFRALQRHMEIEEQIFYPEAARATGRDDLTGHGRHEHDEARSIMARIDTVLARGESTDQTMGELRHAIDHHVKDEEDELFPIVRDSGLDLYALGRRLAARKVALLYRTTDGRVPGIAYEELERRMTDRMNEARRLLVIGLRDMHAAVRLGDEMLKVQLPRLHTLPQMAARLEAHRRDKAAQRTRIEHILDALGEDRSALKDMMMAATGDFATRLNAAKGDEVVRNGVTMFGMAHYEVAWYESLVVLAAEAGETEAARLLAECLAEERAMAAWVGENLRGLLLSHLDARVSGVKDAG</sequence>
<gene>
    <name evidence="3" type="ORF">AUP44_15835</name>
</gene>
<feature type="domain" description="Hemerythrin-like" evidence="2">
    <location>
        <begin position="53"/>
        <end position="165"/>
    </location>
</feature>
<dbReference type="InterPro" id="IPR009078">
    <property type="entry name" value="Ferritin-like_SF"/>
</dbReference>
<proteinExistence type="predicted"/>
<dbReference type="RefSeq" id="WP_062769641.1">
    <property type="nucleotide sequence ID" value="NZ_CP121042.1"/>
</dbReference>
<evidence type="ECO:0000313" key="4">
    <source>
        <dbReference type="Proteomes" id="UP000075787"/>
    </source>
</evidence>
<dbReference type="InterPro" id="IPR012312">
    <property type="entry name" value="Hemerythrin-like"/>
</dbReference>